<protein>
    <submittedName>
        <fullName evidence="1">Uncharacterized protein</fullName>
    </submittedName>
</protein>
<evidence type="ECO:0000313" key="2">
    <source>
        <dbReference type="Proteomes" id="UP000248749"/>
    </source>
</evidence>
<name>A0A2W2EDG4_9ACTN</name>
<accession>A0A2W2EDG4</accession>
<dbReference type="OrthoDB" id="3373619at2"/>
<evidence type="ECO:0000313" key="1">
    <source>
        <dbReference type="EMBL" id="PZG02804.1"/>
    </source>
</evidence>
<organism evidence="1 2">
    <name type="scientific">Micromonospora deserti</name>
    <dbReference type="NCBI Taxonomy" id="2070366"/>
    <lineage>
        <taxon>Bacteria</taxon>
        <taxon>Bacillati</taxon>
        <taxon>Actinomycetota</taxon>
        <taxon>Actinomycetes</taxon>
        <taxon>Micromonosporales</taxon>
        <taxon>Micromonosporaceae</taxon>
        <taxon>Micromonospora</taxon>
    </lineage>
</organism>
<comment type="caution">
    <text evidence="1">The sequence shown here is derived from an EMBL/GenBank/DDBJ whole genome shotgun (WGS) entry which is preliminary data.</text>
</comment>
<dbReference type="Proteomes" id="UP000248749">
    <property type="component" value="Unassembled WGS sequence"/>
</dbReference>
<dbReference type="EMBL" id="POUB01000004">
    <property type="protein sequence ID" value="PZG02804.1"/>
    <property type="molecule type" value="Genomic_DNA"/>
</dbReference>
<keyword evidence="2" id="KW-1185">Reference proteome</keyword>
<gene>
    <name evidence="1" type="ORF">C1I99_01000</name>
</gene>
<proteinExistence type="predicted"/>
<dbReference type="AlphaFoldDB" id="A0A2W2EDG4"/>
<reference evidence="1 2" key="1">
    <citation type="submission" date="2018-01" db="EMBL/GenBank/DDBJ databases">
        <title>Draft genome sequence of Salinispora sp. 13K206.</title>
        <authorList>
            <person name="Sahin N."/>
            <person name="Saygin H."/>
            <person name="Ay H."/>
        </authorList>
    </citation>
    <scope>NUCLEOTIDE SEQUENCE [LARGE SCALE GENOMIC DNA]</scope>
    <source>
        <strain evidence="1 2">13K206</strain>
    </source>
</reference>
<sequence length="166" mass="17004">MLGLGAAGLLVGASAPTRAVADDAPPSIVEDFSYPGAAQILAQQNVKLISGDGHILLADCATPPEGDIGLLKVWTTDEQIGADGIGRVCFKVTARTGLLNLEVPGVYEIRGDGQRTGTGHEVTAELRSDEGEEITVEVDPDGSTQVGLGADPDASPTMLLRLTVAG</sequence>